<feature type="compositionally biased region" description="Basic and acidic residues" evidence="1">
    <location>
        <begin position="1"/>
        <end position="14"/>
    </location>
</feature>
<dbReference type="EMBL" id="JAACXV010000413">
    <property type="protein sequence ID" value="KAF7277803.1"/>
    <property type="molecule type" value="Genomic_DNA"/>
</dbReference>
<dbReference type="OrthoDB" id="205782at2759"/>
<feature type="region of interest" description="Disordered" evidence="1">
    <location>
        <begin position="1"/>
        <end position="25"/>
    </location>
</feature>
<name>A0A834IFP1_RHYFE</name>
<evidence type="ECO:0000256" key="1">
    <source>
        <dbReference type="SAM" id="MobiDB-lite"/>
    </source>
</evidence>
<gene>
    <name evidence="2" type="ORF">GWI33_009221</name>
</gene>
<protein>
    <submittedName>
        <fullName evidence="2">Uncharacterized protein</fullName>
    </submittedName>
</protein>
<dbReference type="Proteomes" id="UP000625711">
    <property type="component" value="Unassembled WGS sequence"/>
</dbReference>
<evidence type="ECO:0000313" key="2">
    <source>
        <dbReference type="EMBL" id="KAF7277803.1"/>
    </source>
</evidence>
<organism evidence="2 3">
    <name type="scientific">Rhynchophorus ferrugineus</name>
    <name type="common">Red palm weevil</name>
    <name type="synonym">Curculio ferrugineus</name>
    <dbReference type="NCBI Taxonomy" id="354439"/>
    <lineage>
        <taxon>Eukaryota</taxon>
        <taxon>Metazoa</taxon>
        <taxon>Ecdysozoa</taxon>
        <taxon>Arthropoda</taxon>
        <taxon>Hexapoda</taxon>
        <taxon>Insecta</taxon>
        <taxon>Pterygota</taxon>
        <taxon>Neoptera</taxon>
        <taxon>Endopterygota</taxon>
        <taxon>Coleoptera</taxon>
        <taxon>Polyphaga</taxon>
        <taxon>Cucujiformia</taxon>
        <taxon>Curculionidae</taxon>
        <taxon>Dryophthorinae</taxon>
        <taxon>Rhynchophorus</taxon>
    </lineage>
</organism>
<evidence type="ECO:0000313" key="3">
    <source>
        <dbReference type="Proteomes" id="UP000625711"/>
    </source>
</evidence>
<sequence length="68" mass="7868">MVTRAANRELRELAGEGDTYNARSPEANFELRERPVRQSKRVKAVDEDGQHNWFSVVVLVFNNTAHKR</sequence>
<dbReference type="AlphaFoldDB" id="A0A834IFP1"/>
<comment type="caution">
    <text evidence="2">The sequence shown here is derived from an EMBL/GenBank/DDBJ whole genome shotgun (WGS) entry which is preliminary data.</text>
</comment>
<keyword evidence="3" id="KW-1185">Reference proteome</keyword>
<reference evidence="2" key="1">
    <citation type="submission" date="2020-08" db="EMBL/GenBank/DDBJ databases">
        <title>Genome sequencing and assembly of the red palm weevil Rhynchophorus ferrugineus.</title>
        <authorList>
            <person name="Dias G.B."/>
            <person name="Bergman C.M."/>
            <person name="Manee M."/>
        </authorList>
    </citation>
    <scope>NUCLEOTIDE SEQUENCE</scope>
    <source>
        <strain evidence="2">AA-2017</strain>
        <tissue evidence="2">Whole larva</tissue>
    </source>
</reference>
<proteinExistence type="predicted"/>
<accession>A0A834IFP1</accession>